<proteinExistence type="predicted"/>
<gene>
    <name evidence="1" type="ORF">D0962_34540</name>
</gene>
<organism evidence="1 2">
    <name type="scientific">Adonisia turfae CCMR0082</name>
    <dbReference type="NCBI Taxonomy" id="2304604"/>
    <lineage>
        <taxon>Bacteria</taxon>
        <taxon>Bacillati</taxon>
        <taxon>Cyanobacteriota</taxon>
        <taxon>Adonisia</taxon>
        <taxon>Adonisia turfae</taxon>
    </lineage>
</organism>
<dbReference type="AlphaFoldDB" id="A0A6M0SH32"/>
<name>A0A6M0SH32_9CYAN</name>
<protein>
    <submittedName>
        <fullName evidence="1">Uncharacterized protein</fullName>
    </submittedName>
</protein>
<dbReference type="Proteomes" id="UP000473574">
    <property type="component" value="Unassembled WGS sequence"/>
</dbReference>
<evidence type="ECO:0000313" key="1">
    <source>
        <dbReference type="EMBL" id="NEZ67817.1"/>
    </source>
</evidence>
<comment type="caution">
    <text evidence="1">The sequence shown here is derived from an EMBL/GenBank/DDBJ whole genome shotgun (WGS) entry which is preliminary data.</text>
</comment>
<sequence length="70" mass="8028">MHRVRQLYAVPDFPSVPKWCEGIAGIAFRQHGNAKEELKMKYVLAHNALKQLGAFFIEKIPRQVQAEGHK</sequence>
<evidence type="ECO:0000313" key="2">
    <source>
        <dbReference type="Proteomes" id="UP000473574"/>
    </source>
</evidence>
<accession>A0A6M0SH32</accession>
<dbReference type="EMBL" id="QZCE01000002">
    <property type="protein sequence ID" value="NEZ67817.1"/>
    <property type="molecule type" value="Genomic_DNA"/>
</dbReference>
<reference evidence="1 2" key="1">
    <citation type="journal article" date="2020" name="Microb. Ecol.">
        <title>Ecogenomics of the Marine Benthic Filamentous Cyanobacterium Adonisia.</title>
        <authorList>
            <person name="Walter J.M."/>
            <person name="Coutinho F.H."/>
            <person name="Leomil L."/>
            <person name="Hargreaves P.I."/>
            <person name="Campeao M.E."/>
            <person name="Vieira V.V."/>
            <person name="Silva B.S."/>
            <person name="Fistarol G.O."/>
            <person name="Salomon P.S."/>
            <person name="Sawabe T."/>
            <person name="Mino S."/>
            <person name="Hosokawa M."/>
            <person name="Miyashita H."/>
            <person name="Maruyama F."/>
            <person name="van Verk M.C."/>
            <person name="Dutilh B.E."/>
            <person name="Thompson C.C."/>
            <person name="Thompson F.L."/>
        </authorList>
    </citation>
    <scope>NUCLEOTIDE SEQUENCE [LARGE SCALE GENOMIC DNA]</scope>
    <source>
        <strain evidence="1 2">CCMR0082</strain>
    </source>
</reference>